<gene>
    <name evidence="1" type="ORF">J6I44_00495</name>
</gene>
<evidence type="ECO:0000313" key="2">
    <source>
        <dbReference type="Proteomes" id="UP001207918"/>
    </source>
</evidence>
<evidence type="ECO:0000313" key="1">
    <source>
        <dbReference type="EMBL" id="MCW9705304.1"/>
    </source>
</evidence>
<comment type="caution">
    <text evidence="1">The sequence shown here is derived from an EMBL/GenBank/DDBJ whole genome shotgun (WGS) entry which is preliminary data.</text>
</comment>
<proteinExistence type="predicted"/>
<name>A0ABT3PHA7_9BACT</name>
<sequence>MSNTATESSIFTGLEPAIHTIKLYTIDPALILDRIENDMEGRPTIKRS</sequence>
<accession>A0ABT3PHA7</accession>
<protein>
    <submittedName>
        <fullName evidence="1">Uncharacterized protein</fullName>
    </submittedName>
</protein>
<dbReference type="EMBL" id="JAGGJA010000001">
    <property type="protein sequence ID" value="MCW9705304.1"/>
    <property type="molecule type" value="Genomic_DNA"/>
</dbReference>
<dbReference type="Proteomes" id="UP001207918">
    <property type="component" value="Unassembled WGS sequence"/>
</dbReference>
<organism evidence="1 2">
    <name type="scientific">Fodinibius salsisoli</name>
    <dbReference type="NCBI Taxonomy" id="2820877"/>
    <lineage>
        <taxon>Bacteria</taxon>
        <taxon>Pseudomonadati</taxon>
        <taxon>Balneolota</taxon>
        <taxon>Balneolia</taxon>
        <taxon>Balneolales</taxon>
        <taxon>Balneolaceae</taxon>
        <taxon>Fodinibius</taxon>
    </lineage>
</organism>
<reference evidence="1 2" key="1">
    <citation type="submission" date="2021-03" db="EMBL/GenBank/DDBJ databases">
        <title>Aliifodinibius sp. nov., a new bacterium isolated from saline soil.</title>
        <authorList>
            <person name="Galisteo C."/>
            <person name="De La Haba R."/>
            <person name="Sanchez-Porro C."/>
            <person name="Ventosa A."/>
        </authorList>
    </citation>
    <scope>NUCLEOTIDE SEQUENCE [LARGE SCALE GENOMIC DNA]</scope>
    <source>
        <strain evidence="1 2">1BSP15-2V2</strain>
    </source>
</reference>
<keyword evidence="2" id="KW-1185">Reference proteome</keyword>